<dbReference type="PANTHER" id="PTHR16093:SF5">
    <property type="entry name" value="COILED-COIL DOMAIN-CONTAINING PROTEIN 120"/>
    <property type="match status" value="1"/>
</dbReference>
<gene>
    <name evidence="5" type="ORF">HHUSO_G35207</name>
</gene>
<evidence type="ECO:0000256" key="3">
    <source>
        <dbReference type="ARBA" id="ARBA00023054"/>
    </source>
</evidence>
<proteinExistence type="predicted"/>
<sequence>MFINFQEHLSRAKPTGLSCKARKINLSSNSAVASSVRVVSLPGREAGSCHSGGDSTHDLHSKVTVCFVGGVGGRTSQESHDMEVKGHLITSSGLGSLDPQSSDLGSKLRSDHIAELLDRKRALQSALSSRLVDLKKLCLQEAELTGELPNEYPLQSGERPPHVRRRVGGSYRVPSTLNAKGEVGGMFY</sequence>
<keyword evidence="2" id="KW-0963">Cytoplasm</keyword>
<name>A0ABR0Y3H5_HUSHU</name>
<reference evidence="5 6" key="1">
    <citation type="submission" date="2021-05" db="EMBL/GenBank/DDBJ databases">
        <authorList>
            <person name="Zahm M."/>
            <person name="Klopp C."/>
            <person name="Cabau C."/>
            <person name="Kuhl H."/>
            <person name="Suciu R."/>
            <person name="Ciorpac M."/>
            <person name="Holostenco D."/>
            <person name="Gessner J."/>
            <person name="Wuertz S."/>
            <person name="Hohne C."/>
            <person name="Stock M."/>
            <person name="Gislard M."/>
            <person name="Lluch J."/>
            <person name="Milhes M."/>
            <person name="Lampietro C."/>
            <person name="Lopez Roques C."/>
            <person name="Donnadieu C."/>
            <person name="Du K."/>
            <person name="Schartl M."/>
            <person name="Guiguen Y."/>
        </authorList>
    </citation>
    <scope>NUCLEOTIDE SEQUENCE [LARGE SCALE GENOMIC DNA]</scope>
    <source>
        <strain evidence="5">Hh-F2</strain>
        <tissue evidence="5">Blood</tissue>
    </source>
</reference>
<comment type="caution">
    <text evidence="5">The sequence shown here is derived from an EMBL/GenBank/DDBJ whole genome shotgun (WGS) entry which is preliminary data.</text>
</comment>
<evidence type="ECO:0000256" key="2">
    <source>
        <dbReference type="ARBA" id="ARBA00022490"/>
    </source>
</evidence>
<protein>
    <submittedName>
        <fullName evidence="5">FERM domain-containing protein 4A</fullName>
    </submittedName>
</protein>
<comment type="subcellular location">
    <subcellularLocation>
        <location evidence="1">Cytoplasm</location>
    </subcellularLocation>
</comment>
<dbReference type="Proteomes" id="UP001369086">
    <property type="component" value="Unassembled WGS sequence"/>
</dbReference>
<evidence type="ECO:0000313" key="5">
    <source>
        <dbReference type="EMBL" id="KAK6467222.1"/>
    </source>
</evidence>
<feature type="domain" description="Cytohesin Ubiquitin Protein Inducing" evidence="4">
    <location>
        <begin position="83"/>
        <end position="178"/>
    </location>
</feature>
<dbReference type="Pfam" id="PF11819">
    <property type="entry name" value="CUPID"/>
    <property type="match status" value="1"/>
</dbReference>
<dbReference type="EMBL" id="JAHFZB010000050">
    <property type="protein sequence ID" value="KAK6467222.1"/>
    <property type="molecule type" value="Genomic_DNA"/>
</dbReference>
<dbReference type="InterPro" id="IPR021774">
    <property type="entry name" value="CUPID"/>
</dbReference>
<keyword evidence="6" id="KW-1185">Reference proteome</keyword>
<dbReference type="PANTHER" id="PTHR16093">
    <property type="entry name" value="COILED-COIL DOMAIN-CONTAINING PROTEIN 120 FAMILY MEMBER"/>
    <property type="match status" value="1"/>
</dbReference>
<evidence type="ECO:0000313" key="6">
    <source>
        <dbReference type="Proteomes" id="UP001369086"/>
    </source>
</evidence>
<organism evidence="5 6">
    <name type="scientific">Huso huso</name>
    <name type="common">Beluga</name>
    <name type="synonym">Acipenser huso</name>
    <dbReference type="NCBI Taxonomy" id="61971"/>
    <lineage>
        <taxon>Eukaryota</taxon>
        <taxon>Metazoa</taxon>
        <taxon>Chordata</taxon>
        <taxon>Craniata</taxon>
        <taxon>Vertebrata</taxon>
        <taxon>Euteleostomi</taxon>
        <taxon>Actinopterygii</taxon>
        <taxon>Chondrostei</taxon>
        <taxon>Acipenseriformes</taxon>
        <taxon>Acipenseridae</taxon>
        <taxon>Huso</taxon>
    </lineage>
</organism>
<evidence type="ECO:0000259" key="4">
    <source>
        <dbReference type="Pfam" id="PF11819"/>
    </source>
</evidence>
<keyword evidence="3" id="KW-0175">Coiled coil</keyword>
<dbReference type="InterPro" id="IPR043447">
    <property type="entry name" value="CCDC120/INAVA"/>
</dbReference>
<accession>A0ABR0Y3H5</accession>
<evidence type="ECO:0000256" key="1">
    <source>
        <dbReference type="ARBA" id="ARBA00004496"/>
    </source>
</evidence>